<reference evidence="4" key="1">
    <citation type="submission" date="2017-01" db="EMBL/GenBank/DDBJ databases">
        <authorList>
            <person name="Brunel B."/>
        </authorList>
    </citation>
    <scope>NUCLEOTIDE SEQUENCE [LARGE SCALE GENOMIC DNA]</scope>
</reference>
<evidence type="ECO:0000313" key="3">
    <source>
        <dbReference type="EMBL" id="SIT54104.1"/>
    </source>
</evidence>
<protein>
    <submittedName>
        <fullName evidence="3">Uncharacterized protein</fullName>
    </submittedName>
</protein>
<feature type="signal peptide" evidence="2">
    <location>
        <begin position="1"/>
        <end position="21"/>
    </location>
</feature>
<keyword evidence="4" id="KW-1185">Reference proteome</keyword>
<sequence length="93" mass="11043">MRMKLLLVTSATMMATVVAHADSQSSNTSSNGSSNNGVVRERIVETYCEDDYCETYIKRRVYQEDRSSRRYQDYDRRRYRDRYTDDDDDDDDD</sequence>
<accession>A0A1R3V2J3</accession>
<evidence type="ECO:0000256" key="1">
    <source>
        <dbReference type="SAM" id="MobiDB-lite"/>
    </source>
</evidence>
<evidence type="ECO:0000256" key="2">
    <source>
        <dbReference type="SAM" id="SignalP"/>
    </source>
</evidence>
<dbReference type="RefSeq" id="WP_174654379.1">
    <property type="nucleotide sequence ID" value="NZ_FTPD01000006.1"/>
</dbReference>
<feature type="compositionally biased region" description="Basic and acidic residues" evidence="1">
    <location>
        <begin position="64"/>
        <end position="83"/>
    </location>
</feature>
<feature type="chain" id="PRO_5012774409" evidence="2">
    <location>
        <begin position="22"/>
        <end position="93"/>
    </location>
</feature>
<organism evidence="3 4">
    <name type="scientific">Mesorhizobium prunaredense</name>
    <dbReference type="NCBI Taxonomy" id="1631249"/>
    <lineage>
        <taxon>Bacteria</taxon>
        <taxon>Pseudomonadati</taxon>
        <taxon>Pseudomonadota</taxon>
        <taxon>Alphaproteobacteria</taxon>
        <taxon>Hyphomicrobiales</taxon>
        <taxon>Phyllobacteriaceae</taxon>
        <taxon>Mesorhizobium</taxon>
    </lineage>
</organism>
<keyword evidence="2" id="KW-0732">Signal</keyword>
<gene>
    <name evidence="3" type="ORF">BQ8794_140249</name>
</gene>
<feature type="compositionally biased region" description="Acidic residues" evidence="1">
    <location>
        <begin position="84"/>
        <end position="93"/>
    </location>
</feature>
<name>A0A1R3V2J3_9HYPH</name>
<evidence type="ECO:0000313" key="4">
    <source>
        <dbReference type="Proteomes" id="UP000188388"/>
    </source>
</evidence>
<feature type="region of interest" description="Disordered" evidence="1">
    <location>
        <begin position="64"/>
        <end position="93"/>
    </location>
</feature>
<proteinExistence type="predicted"/>
<dbReference type="EMBL" id="FTPD01000006">
    <property type="protein sequence ID" value="SIT54104.1"/>
    <property type="molecule type" value="Genomic_DNA"/>
</dbReference>
<dbReference type="AlphaFoldDB" id="A0A1R3V2J3"/>
<dbReference type="Proteomes" id="UP000188388">
    <property type="component" value="Unassembled WGS sequence"/>
</dbReference>